<sequence length="307" mass="34461">MATINTEDFLSQTGRITVALARLLLHYSRGDKLPRMVDVARKLKAGNGTLQEAFNYLTRTGAIRVESHGAQGSFLAEIDYPLLWHYAGNEWVVGSMPLPYTLRYEGLATALHAQMELSELPFNMTYQRGSVSRGEMVRKGHYHYAVMSLLAAEALIKQHPELAIVTRLPASTYVSEHVLVSRLPIAEIRSIGVDTTSLDETLLTEEECRFHPEWEIVPINSTLVLDLLQEGDLDAIIWNRDGVQTALQSVHILPLQGAAYKREIAAQTAIIALKDAPVRNLLLSIFSPERITAIQHEVLERQRLPRY</sequence>
<proteinExistence type="predicted"/>
<evidence type="ECO:0000313" key="4">
    <source>
        <dbReference type="Proteomes" id="UP000290365"/>
    </source>
</evidence>
<name>A0A4V0Z0B0_KTERU</name>
<protein>
    <recommendedName>
        <fullName evidence="5">Helix-turn-helix protein</fullName>
    </recommendedName>
</protein>
<dbReference type="OrthoDB" id="147067at2"/>
<dbReference type="EMBL" id="CP035758">
    <property type="protein sequence ID" value="QBD82591.1"/>
    <property type="molecule type" value="Genomic_DNA"/>
</dbReference>
<dbReference type="Proteomes" id="UP000290365">
    <property type="component" value="Chromosome"/>
</dbReference>
<dbReference type="SUPFAM" id="SSF53850">
    <property type="entry name" value="Periplasmic binding protein-like II"/>
    <property type="match status" value="1"/>
</dbReference>
<feature type="domain" description="Uncharacterised protein YhfZ C-terminal" evidence="2">
    <location>
        <begin position="79"/>
        <end position="307"/>
    </location>
</feature>
<dbReference type="AlphaFoldDB" id="A0A4V0Z0B0"/>
<feature type="domain" description="YhfZ helix-turn-helix" evidence="1">
    <location>
        <begin position="30"/>
        <end position="75"/>
    </location>
</feature>
<dbReference type="Gene3D" id="3.40.190.10">
    <property type="entry name" value="Periplasmic binding protein-like II"/>
    <property type="match status" value="2"/>
</dbReference>
<gene>
    <name evidence="3" type="ORF">EPA93_44155</name>
</gene>
<organism evidence="3 4">
    <name type="scientific">Ktedonosporobacter rubrisoli</name>
    <dbReference type="NCBI Taxonomy" id="2509675"/>
    <lineage>
        <taxon>Bacteria</taxon>
        <taxon>Bacillati</taxon>
        <taxon>Chloroflexota</taxon>
        <taxon>Ktedonobacteria</taxon>
        <taxon>Ktedonobacterales</taxon>
        <taxon>Ktedonosporobacteraceae</taxon>
        <taxon>Ktedonosporobacter</taxon>
    </lineage>
</organism>
<evidence type="ECO:0008006" key="5">
    <source>
        <dbReference type="Google" id="ProtNLM"/>
    </source>
</evidence>
<dbReference type="RefSeq" id="WP_129893660.1">
    <property type="nucleotide sequence ID" value="NZ_CP035758.1"/>
</dbReference>
<reference evidence="3 4" key="1">
    <citation type="submission" date="2019-01" db="EMBL/GenBank/DDBJ databases">
        <title>Ktedonosporobacter rubrisoli SCAWS-G2.</title>
        <authorList>
            <person name="Huang Y."/>
            <person name="Yan B."/>
        </authorList>
    </citation>
    <scope>NUCLEOTIDE SEQUENCE [LARGE SCALE GENOMIC DNA]</scope>
    <source>
        <strain evidence="3 4">SCAWS-G2</strain>
    </source>
</reference>
<evidence type="ECO:0000259" key="1">
    <source>
        <dbReference type="Pfam" id="PF14502"/>
    </source>
</evidence>
<accession>A0A4V0Z0B0</accession>
<dbReference type="Pfam" id="PF14503">
    <property type="entry name" value="YhfZ_C"/>
    <property type="match status" value="1"/>
</dbReference>
<dbReference type="NCBIfam" id="NF041241">
    <property type="entry name" value="YhfZ_full"/>
    <property type="match status" value="1"/>
</dbReference>
<dbReference type="InterPro" id="IPR041444">
    <property type="entry name" value="HTH_41"/>
</dbReference>
<dbReference type="KEGG" id="kbs:EPA93_44155"/>
<evidence type="ECO:0000259" key="2">
    <source>
        <dbReference type="Pfam" id="PF14503"/>
    </source>
</evidence>
<evidence type="ECO:0000313" key="3">
    <source>
        <dbReference type="EMBL" id="QBD82591.1"/>
    </source>
</evidence>
<dbReference type="Pfam" id="PF14502">
    <property type="entry name" value="HTH_41"/>
    <property type="match status" value="1"/>
</dbReference>
<keyword evidence="4" id="KW-1185">Reference proteome</keyword>
<dbReference type="InterPro" id="IPR032791">
    <property type="entry name" value="YhfZ_C"/>
</dbReference>